<evidence type="ECO:0000256" key="5">
    <source>
        <dbReference type="SAM" id="Phobius"/>
    </source>
</evidence>
<organism evidence="7">
    <name type="scientific">Proboscia inermis</name>
    <dbReference type="NCBI Taxonomy" id="420281"/>
    <lineage>
        <taxon>Eukaryota</taxon>
        <taxon>Sar</taxon>
        <taxon>Stramenopiles</taxon>
        <taxon>Ochrophyta</taxon>
        <taxon>Bacillariophyta</taxon>
        <taxon>Coscinodiscophyceae</taxon>
        <taxon>Rhizosoleniophycidae</taxon>
        <taxon>Rhizosoleniales</taxon>
        <taxon>Rhizosoleniaceae</taxon>
        <taxon>Proboscia</taxon>
    </lineage>
</organism>
<evidence type="ECO:0000256" key="1">
    <source>
        <dbReference type="ARBA" id="ARBA00004141"/>
    </source>
</evidence>
<feature type="domain" description="G-protein coupled receptors family 3 profile" evidence="6">
    <location>
        <begin position="1"/>
        <end position="83"/>
    </location>
</feature>
<keyword evidence="3 5" id="KW-1133">Transmembrane helix</keyword>
<sequence>MITQLVFDISLVLMGCLLAFVSRNMDSKFGEPKQMIFSMYNIAFTGVILIVLFLAVDVEEDGKRMLQAIGIFWGTVISSAIFVLPRLMQGNGKRRVLRGTSVSGLNTQQLSGLNITSGSTGSSTAKKPICV</sequence>
<dbReference type="Pfam" id="PF00003">
    <property type="entry name" value="7tm_3"/>
    <property type="match status" value="1"/>
</dbReference>
<evidence type="ECO:0000256" key="2">
    <source>
        <dbReference type="ARBA" id="ARBA00022692"/>
    </source>
</evidence>
<evidence type="ECO:0000259" key="6">
    <source>
        <dbReference type="PROSITE" id="PS50259"/>
    </source>
</evidence>
<keyword evidence="2 5" id="KW-0812">Transmembrane</keyword>
<feature type="transmembrane region" description="Helical" evidence="5">
    <location>
        <begin position="68"/>
        <end position="88"/>
    </location>
</feature>
<dbReference type="GO" id="GO:0004930">
    <property type="term" value="F:G protein-coupled receptor activity"/>
    <property type="evidence" value="ECO:0007669"/>
    <property type="project" value="InterPro"/>
</dbReference>
<keyword evidence="4 5" id="KW-0472">Membrane</keyword>
<dbReference type="EMBL" id="HBEL01018572">
    <property type="protein sequence ID" value="CAD8412705.1"/>
    <property type="molecule type" value="Transcribed_RNA"/>
</dbReference>
<evidence type="ECO:0000313" key="7">
    <source>
        <dbReference type="EMBL" id="CAD8412705.1"/>
    </source>
</evidence>
<proteinExistence type="predicted"/>
<comment type="subcellular location">
    <subcellularLocation>
        <location evidence="1">Membrane</location>
        <topology evidence="1">Multi-pass membrane protein</topology>
    </subcellularLocation>
</comment>
<dbReference type="PROSITE" id="PS50259">
    <property type="entry name" value="G_PROTEIN_RECEP_F3_4"/>
    <property type="match status" value="1"/>
</dbReference>
<feature type="transmembrane region" description="Helical" evidence="5">
    <location>
        <begin position="37"/>
        <end position="56"/>
    </location>
</feature>
<dbReference type="AlphaFoldDB" id="A0A7S0C5V9"/>
<gene>
    <name evidence="7" type="ORF">PINE0816_LOCUS8833</name>
</gene>
<dbReference type="InterPro" id="IPR017978">
    <property type="entry name" value="GPCR_3_C"/>
</dbReference>
<feature type="transmembrane region" description="Helical" evidence="5">
    <location>
        <begin position="6"/>
        <end position="25"/>
    </location>
</feature>
<dbReference type="GO" id="GO:0016020">
    <property type="term" value="C:membrane"/>
    <property type="evidence" value="ECO:0007669"/>
    <property type="project" value="UniProtKB-SubCell"/>
</dbReference>
<evidence type="ECO:0000256" key="3">
    <source>
        <dbReference type="ARBA" id="ARBA00022989"/>
    </source>
</evidence>
<evidence type="ECO:0000256" key="4">
    <source>
        <dbReference type="ARBA" id="ARBA00023136"/>
    </source>
</evidence>
<name>A0A7S0C5V9_9STRA</name>
<accession>A0A7S0C5V9</accession>
<reference evidence="7" key="1">
    <citation type="submission" date="2021-01" db="EMBL/GenBank/DDBJ databases">
        <authorList>
            <person name="Corre E."/>
            <person name="Pelletier E."/>
            <person name="Niang G."/>
            <person name="Scheremetjew M."/>
            <person name="Finn R."/>
            <person name="Kale V."/>
            <person name="Holt S."/>
            <person name="Cochrane G."/>
            <person name="Meng A."/>
            <person name="Brown T."/>
            <person name="Cohen L."/>
        </authorList>
    </citation>
    <scope>NUCLEOTIDE SEQUENCE</scope>
    <source>
        <strain evidence="7">CCAP1064/1</strain>
    </source>
</reference>
<protein>
    <recommendedName>
        <fullName evidence="6">G-protein coupled receptors family 3 profile domain-containing protein</fullName>
    </recommendedName>
</protein>